<dbReference type="Proteomes" id="UP001215598">
    <property type="component" value="Unassembled WGS sequence"/>
</dbReference>
<proteinExistence type="predicted"/>
<sequence>WGYAKRVYRLKPESSREDILERNTLEALEEVLLESMCRFVLRAHRFADVYRHGLDGPQAAWAARKYRGHHILP</sequence>
<reference evidence="1" key="1">
    <citation type="submission" date="2023-03" db="EMBL/GenBank/DDBJ databases">
        <title>Massive genome expansion in bonnet fungi (Mycena s.s.) driven by repeated elements and novel gene families across ecological guilds.</title>
        <authorList>
            <consortium name="Lawrence Berkeley National Laboratory"/>
            <person name="Harder C.B."/>
            <person name="Miyauchi S."/>
            <person name="Viragh M."/>
            <person name="Kuo A."/>
            <person name="Thoen E."/>
            <person name="Andreopoulos B."/>
            <person name="Lu D."/>
            <person name="Skrede I."/>
            <person name="Drula E."/>
            <person name="Henrissat B."/>
            <person name="Morin E."/>
            <person name="Kohler A."/>
            <person name="Barry K."/>
            <person name="LaButti K."/>
            <person name="Morin E."/>
            <person name="Salamov A."/>
            <person name="Lipzen A."/>
            <person name="Mereny Z."/>
            <person name="Hegedus B."/>
            <person name="Baldrian P."/>
            <person name="Stursova M."/>
            <person name="Weitz H."/>
            <person name="Taylor A."/>
            <person name="Grigoriev I.V."/>
            <person name="Nagy L.G."/>
            <person name="Martin F."/>
            <person name="Kauserud H."/>
        </authorList>
    </citation>
    <scope>NUCLEOTIDE SEQUENCE</scope>
    <source>
        <strain evidence="1">CBHHK182m</strain>
    </source>
</reference>
<accession>A0AAD7H7W4</accession>
<keyword evidence="2" id="KW-1185">Reference proteome</keyword>
<dbReference type="AlphaFoldDB" id="A0AAD7H7W4"/>
<name>A0AAD7H7W4_9AGAR</name>
<dbReference type="EMBL" id="JARKIB010000322">
    <property type="protein sequence ID" value="KAJ7714598.1"/>
    <property type="molecule type" value="Genomic_DNA"/>
</dbReference>
<protein>
    <submittedName>
        <fullName evidence="1">Uncharacterized protein</fullName>
    </submittedName>
</protein>
<evidence type="ECO:0000313" key="2">
    <source>
        <dbReference type="Proteomes" id="UP001215598"/>
    </source>
</evidence>
<organism evidence="1 2">
    <name type="scientific">Mycena metata</name>
    <dbReference type="NCBI Taxonomy" id="1033252"/>
    <lineage>
        <taxon>Eukaryota</taxon>
        <taxon>Fungi</taxon>
        <taxon>Dikarya</taxon>
        <taxon>Basidiomycota</taxon>
        <taxon>Agaricomycotina</taxon>
        <taxon>Agaricomycetes</taxon>
        <taxon>Agaricomycetidae</taxon>
        <taxon>Agaricales</taxon>
        <taxon>Marasmiineae</taxon>
        <taxon>Mycenaceae</taxon>
        <taxon>Mycena</taxon>
    </lineage>
</organism>
<comment type="caution">
    <text evidence="1">The sequence shown here is derived from an EMBL/GenBank/DDBJ whole genome shotgun (WGS) entry which is preliminary data.</text>
</comment>
<feature type="non-terminal residue" evidence="1">
    <location>
        <position position="73"/>
    </location>
</feature>
<evidence type="ECO:0000313" key="1">
    <source>
        <dbReference type="EMBL" id="KAJ7714598.1"/>
    </source>
</evidence>
<gene>
    <name evidence="1" type="ORF">B0H16DRAFT_1244848</name>
</gene>
<feature type="non-terminal residue" evidence="1">
    <location>
        <position position="1"/>
    </location>
</feature>